<organism evidence="4 5">
    <name type="scientific">Stomatobaculum longum</name>
    <dbReference type="NCBI Taxonomy" id="796942"/>
    <lineage>
        <taxon>Bacteria</taxon>
        <taxon>Bacillati</taxon>
        <taxon>Bacillota</taxon>
        <taxon>Clostridia</taxon>
        <taxon>Lachnospirales</taxon>
        <taxon>Lachnospiraceae</taxon>
        <taxon>Stomatobaculum</taxon>
    </lineage>
</organism>
<dbReference type="InterPro" id="IPR037238">
    <property type="entry name" value="YbiA-like_sf"/>
</dbReference>
<keyword evidence="5" id="KW-1185">Reference proteome</keyword>
<sequence length="286" mass="33320">MNLATQSYMPPPWLAYPEYERYSLGWRMGSGEDYLDRFAAWFEALGEKEREIYTARFPEPFTWAGWWDDEDRAVYLERGDFCIAIRNPDGAPKYTRALLGKQKLAGKKQKYCFFWGHQPAKDGSVTKSAFSQWWKAEFYGAGERFSSAEQYMMAEKAALFCDAEHRAEILSVRDPKRIKALGREVRGFEEAVWQRFRYAIVLNGSWLKFSQNRELRDFLLSTGDKILVEASPYDRVWGIGLTEHEEAAENPLKWKGENLLGFALTEVREELRRVTAHEALCDFKLV</sequence>
<accession>A0AA36Y561</accession>
<dbReference type="CDD" id="cd15457">
    <property type="entry name" value="NADAR"/>
    <property type="match status" value="1"/>
</dbReference>
<dbReference type="AlphaFoldDB" id="A0AA36Y561"/>
<reference evidence="4 5" key="1">
    <citation type="submission" date="2011-10" db="EMBL/GenBank/DDBJ databases">
        <title>The Genome Sequence of Lachnospiraceae bacterium ACC2.</title>
        <authorList>
            <consortium name="The Broad Institute Genome Sequencing Platform"/>
            <person name="Earl A."/>
            <person name="Ward D."/>
            <person name="Feldgarden M."/>
            <person name="Gevers D."/>
            <person name="Sizova M."/>
            <person name="Hazen A."/>
            <person name="Epstein S."/>
            <person name="Young S.K."/>
            <person name="Zeng Q."/>
            <person name="Gargeya S."/>
            <person name="Fitzgerald M."/>
            <person name="Haas B."/>
            <person name="Abouelleil A."/>
            <person name="Alvarado L."/>
            <person name="Arachchi H.M."/>
            <person name="Berlin A."/>
            <person name="Brown A."/>
            <person name="Chapman S.B."/>
            <person name="Chen Z."/>
            <person name="Dunbar C."/>
            <person name="Freedman E."/>
            <person name="Gearin G."/>
            <person name="Goldberg J."/>
            <person name="Griggs A."/>
            <person name="Gujja S."/>
            <person name="Heiman D."/>
            <person name="Howarth C."/>
            <person name="Larson L."/>
            <person name="Lui A."/>
            <person name="MacDonald P.J.P."/>
            <person name="Montmayeur A."/>
            <person name="Murphy C."/>
            <person name="Neiman D."/>
            <person name="Pearson M."/>
            <person name="Priest M."/>
            <person name="Roberts A."/>
            <person name="Saif S."/>
            <person name="Shea T."/>
            <person name="Shenoy N."/>
            <person name="Sisk P."/>
            <person name="Stolte C."/>
            <person name="Sykes S."/>
            <person name="Wortman J."/>
            <person name="Nusbaum C."/>
            <person name="Birren B."/>
        </authorList>
    </citation>
    <scope>NUCLEOTIDE SEQUENCE [LARGE SCALE GENOMIC DNA]</scope>
    <source>
        <strain evidence="4 5">ACC2</strain>
    </source>
</reference>
<evidence type="ECO:0000313" key="5">
    <source>
        <dbReference type="Proteomes" id="UP000018466"/>
    </source>
</evidence>
<proteinExistence type="predicted"/>
<dbReference type="SUPFAM" id="SSF143990">
    <property type="entry name" value="YbiA-like"/>
    <property type="match status" value="1"/>
</dbReference>
<evidence type="ECO:0000256" key="1">
    <source>
        <dbReference type="ARBA" id="ARBA00000022"/>
    </source>
</evidence>
<dbReference type="EMBL" id="AGEL01000006">
    <property type="protein sequence ID" value="EHO17108.1"/>
    <property type="molecule type" value="Genomic_DNA"/>
</dbReference>
<dbReference type="Pfam" id="PF08719">
    <property type="entry name" value="NADAR"/>
    <property type="match status" value="1"/>
</dbReference>
<comment type="catalytic activity">
    <reaction evidence="1">
        <text>5-amino-6-(5-phospho-D-ribosylamino)uracil + H2O = 5,6-diaminouracil + D-ribose 5-phosphate</text>
        <dbReference type="Rhea" id="RHEA:55020"/>
        <dbReference type="ChEBI" id="CHEBI:15377"/>
        <dbReference type="ChEBI" id="CHEBI:46252"/>
        <dbReference type="ChEBI" id="CHEBI:58453"/>
        <dbReference type="ChEBI" id="CHEBI:78346"/>
    </reaction>
</comment>
<dbReference type="Proteomes" id="UP000018466">
    <property type="component" value="Unassembled WGS sequence"/>
</dbReference>
<feature type="domain" description="NADAR" evidence="3">
    <location>
        <begin position="113"/>
        <end position="272"/>
    </location>
</feature>
<comment type="catalytic activity">
    <reaction evidence="2">
        <text>2,5-diamino-6-hydroxy-4-(5-phosphoribosylamino)-pyrimidine + H2O = 2,5,6-triamino-4-hydroxypyrimidine + D-ribose 5-phosphate</text>
        <dbReference type="Rhea" id="RHEA:23436"/>
        <dbReference type="ChEBI" id="CHEBI:15377"/>
        <dbReference type="ChEBI" id="CHEBI:58614"/>
        <dbReference type="ChEBI" id="CHEBI:78346"/>
        <dbReference type="ChEBI" id="CHEBI:137796"/>
    </reaction>
</comment>
<dbReference type="RefSeq" id="WP_009532540.1">
    <property type="nucleotide sequence ID" value="NZ_CAJPPX010000086.1"/>
</dbReference>
<dbReference type="InterPro" id="IPR012816">
    <property type="entry name" value="NADAR"/>
</dbReference>
<gene>
    <name evidence="4" type="ORF">HMPREF9623_00707</name>
</gene>
<comment type="caution">
    <text evidence="4">The sequence shown here is derived from an EMBL/GenBank/DDBJ whole genome shotgun (WGS) entry which is preliminary data.</text>
</comment>
<evidence type="ECO:0000313" key="4">
    <source>
        <dbReference type="EMBL" id="EHO17108.1"/>
    </source>
</evidence>
<dbReference type="GeneID" id="86940484"/>
<evidence type="ECO:0000256" key="2">
    <source>
        <dbReference type="ARBA" id="ARBA00000751"/>
    </source>
</evidence>
<dbReference type="Gene3D" id="1.10.357.40">
    <property type="entry name" value="YbiA-like"/>
    <property type="match status" value="1"/>
</dbReference>
<evidence type="ECO:0000259" key="3">
    <source>
        <dbReference type="Pfam" id="PF08719"/>
    </source>
</evidence>
<name>A0AA36Y561_9FIRM</name>
<protein>
    <recommendedName>
        <fullName evidence="3">NADAR domain-containing protein</fullName>
    </recommendedName>
</protein>
<dbReference type="NCBIfam" id="TIGR02464">
    <property type="entry name" value="ribofla_fusion"/>
    <property type="match status" value="1"/>
</dbReference>